<evidence type="ECO:0000256" key="1">
    <source>
        <dbReference type="SAM" id="MobiDB-lite"/>
    </source>
</evidence>
<organism evidence="2 3">
    <name type="scientific">Pleurodeles waltl</name>
    <name type="common">Iberian ribbed newt</name>
    <dbReference type="NCBI Taxonomy" id="8319"/>
    <lineage>
        <taxon>Eukaryota</taxon>
        <taxon>Metazoa</taxon>
        <taxon>Chordata</taxon>
        <taxon>Craniata</taxon>
        <taxon>Vertebrata</taxon>
        <taxon>Euteleostomi</taxon>
        <taxon>Amphibia</taxon>
        <taxon>Batrachia</taxon>
        <taxon>Caudata</taxon>
        <taxon>Salamandroidea</taxon>
        <taxon>Salamandridae</taxon>
        <taxon>Pleurodelinae</taxon>
        <taxon>Pleurodeles</taxon>
    </lineage>
</organism>
<evidence type="ECO:0000313" key="3">
    <source>
        <dbReference type="Proteomes" id="UP001066276"/>
    </source>
</evidence>
<dbReference type="Proteomes" id="UP001066276">
    <property type="component" value="Chromosome 2_2"/>
</dbReference>
<dbReference type="AlphaFoldDB" id="A0AAV7UY17"/>
<accession>A0AAV7UY17</accession>
<feature type="region of interest" description="Disordered" evidence="1">
    <location>
        <begin position="72"/>
        <end position="92"/>
    </location>
</feature>
<sequence>MQTDHVTTAIRHPGGHHVYRRVDFVVTFSETLSGPTSVADVDRLAYFLAAVELAASSQRAGIRWRWPHYRRTNLPRNQTTGDGQKPGSNGLPLGFYNERQTNLIKPSAVMYAAARKRDS</sequence>
<protein>
    <submittedName>
        <fullName evidence="2">Uncharacterized protein</fullName>
    </submittedName>
</protein>
<comment type="caution">
    <text evidence="2">The sequence shown here is derived from an EMBL/GenBank/DDBJ whole genome shotgun (WGS) entry which is preliminary data.</text>
</comment>
<name>A0AAV7UY17_PLEWA</name>
<gene>
    <name evidence="2" type="ORF">NDU88_003293</name>
</gene>
<evidence type="ECO:0000313" key="2">
    <source>
        <dbReference type="EMBL" id="KAJ1193998.1"/>
    </source>
</evidence>
<reference evidence="2" key="1">
    <citation type="journal article" date="2022" name="bioRxiv">
        <title>Sequencing and chromosome-scale assembly of the giantPleurodeles waltlgenome.</title>
        <authorList>
            <person name="Brown T."/>
            <person name="Elewa A."/>
            <person name="Iarovenko S."/>
            <person name="Subramanian E."/>
            <person name="Araus A.J."/>
            <person name="Petzold A."/>
            <person name="Susuki M."/>
            <person name="Suzuki K.-i.T."/>
            <person name="Hayashi T."/>
            <person name="Toyoda A."/>
            <person name="Oliveira C."/>
            <person name="Osipova E."/>
            <person name="Leigh N.D."/>
            <person name="Simon A."/>
            <person name="Yun M.H."/>
        </authorList>
    </citation>
    <scope>NUCLEOTIDE SEQUENCE</scope>
    <source>
        <strain evidence="2">20211129_DDA</strain>
        <tissue evidence="2">Liver</tissue>
    </source>
</reference>
<keyword evidence="3" id="KW-1185">Reference proteome</keyword>
<proteinExistence type="predicted"/>
<dbReference type="EMBL" id="JANPWB010000004">
    <property type="protein sequence ID" value="KAJ1193998.1"/>
    <property type="molecule type" value="Genomic_DNA"/>
</dbReference>